<accession>A0A9D2FWV3</accession>
<comment type="caution">
    <text evidence="1">The sequence shown here is derived from an EMBL/GenBank/DDBJ whole genome shotgun (WGS) entry which is preliminary data.</text>
</comment>
<dbReference type="EMBL" id="DXBE01000001">
    <property type="protein sequence ID" value="HIZ68282.1"/>
    <property type="molecule type" value="Genomic_DNA"/>
</dbReference>
<protein>
    <submittedName>
        <fullName evidence="1">Uncharacterized protein</fullName>
    </submittedName>
</protein>
<gene>
    <name evidence="1" type="ORF">H9966_00085</name>
</gene>
<reference evidence="1" key="2">
    <citation type="submission" date="2021-04" db="EMBL/GenBank/DDBJ databases">
        <authorList>
            <person name="Gilroy R."/>
        </authorList>
    </citation>
    <scope>NUCLEOTIDE SEQUENCE</scope>
    <source>
        <strain evidence="1">ChiHecec3B27-8219</strain>
    </source>
</reference>
<evidence type="ECO:0000313" key="1">
    <source>
        <dbReference type="EMBL" id="HIZ68282.1"/>
    </source>
</evidence>
<evidence type="ECO:0000313" key="2">
    <source>
        <dbReference type="Proteomes" id="UP000824055"/>
    </source>
</evidence>
<dbReference type="AlphaFoldDB" id="A0A9D2FWV3"/>
<reference evidence="1" key="1">
    <citation type="journal article" date="2021" name="PeerJ">
        <title>Extensive microbial diversity within the chicken gut microbiome revealed by metagenomics and culture.</title>
        <authorList>
            <person name="Gilroy R."/>
            <person name="Ravi A."/>
            <person name="Getino M."/>
            <person name="Pursley I."/>
            <person name="Horton D.L."/>
            <person name="Alikhan N.F."/>
            <person name="Baker D."/>
            <person name="Gharbi K."/>
            <person name="Hall N."/>
            <person name="Watson M."/>
            <person name="Adriaenssens E.M."/>
            <person name="Foster-Nyarko E."/>
            <person name="Jarju S."/>
            <person name="Secka A."/>
            <person name="Antonio M."/>
            <person name="Oren A."/>
            <person name="Chaudhuri R.R."/>
            <person name="La Ragione R."/>
            <person name="Hildebrand F."/>
            <person name="Pallen M.J."/>
        </authorList>
    </citation>
    <scope>NUCLEOTIDE SEQUENCE</scope>
    <source>
        <strain evidence="1">ChiHecec3B27-8219</strain>
    </source>
</reference>
<sequence>MNKTKDCLFVLEAVTFTKKRCRHKDDYQPFTTDVSFVSFYHGFKEAEAGIHKLRGEYSAWDFYCFYIYQVPFASFSSPYCLDSYAVWLYDPSGNKIDERPYPSYKFGNYFNGRPKEKLRFQKGDVVEYRGELCVVISVPKEHYDRMLDDSDDCYCVLYLKQDFESHEFYHSHPECIAVMPPRFPISRKVQKQITHVKEWYAECQKEWDSSQRKPSEP</sequence>
<organism evidence="1 2">
    <name type="scientific">Candidatus Prevotella avicola</name>
    <dbReference type="NCBI Taxonomy" id="2838738"/>
    <lineage>
        <taxon>Bacteria</taxon>
        <taxon>Pseudomonadati</taxon>
        <taxon>Bacteroidota</taxon>
        <taxon>Bacteroidia</taxon>
        <taxon>Bacteroidales</taxon>
        <taxon>Prevotellaceae</taxon>
        <taxon>Prevotella</taxon>
    </lineage>
</organism>
<dbReference type="Proteomes" id="UP000824055">
    <property type="component" value="Unassembled WGS sequence"/>
</dbReference>
<proteinExistence type="predicted"/>
<name>A0A9D2FWV3_9BACT</name>